<keyword evidence="3" id="KW-1185">Reference proteome</keyword>
<evidence type="ECO:0000313" key="3">
    <source>
        <dbReference type="Proteomes" id="UP000646946"/>
    </source>
</evidence>
<sequence>MKVLRIVRDFYNRVLRNEKIREKFPFIVKYDPAFRRIYAKLSASELDLDGAFNEIRVTLGPEVFKNYELLRLLKTLKEENQNEVKRWADIIAQKLPTEEKKFGRSILEILGGSSRSDRFKVAFEMVETKLRSRRGQVDPQIVKMFKDVQKDAAGIEASSSGLILGGALLLFMGIIFLISGTDITLVKMPRVGGTPIIEFSLGIILLSVGAAVIRHAFFKRQIEEEVERAERRGYRRATRKKKR</sequence>
<name>A0A832UNZ4_9ARCH</name>
<feature type="transmembrane region" description="Helical" evidence="1">
    <location>
        <begin position="160"/>
        <end position="179"/>
    </location>
</feature>
<evidence type="ECO:0000313" key="2">
    <source>
        <dbReference type="EMBL" id="HIK00719.1"/>
    </source>
</evidence>
<feature type="transmembrane region" description="Helical" evidence="1">
    <location>
        <begin position="199"/>
        <end position="218"/>
    </location>
</feature>
<keyword evidence="1" id="KW-0472">Membrane</keyword>
<accession>A0A832UNZ4</accession>
<dbReference type="AlphaFoldDB" id="A0A832UNZ4"/>
<reference evidence="2 3" key="1">
    <citation type="journal article" name="Nat. Commun.">
        <title>Undinarchaeota illuminate DPANN phylogeny and the impact of gene transfer on archaeal evolution.</title>
        <authorList>
            <person name="Dombrowski N."/>
            <person name="Williams T.A."/>
            <person name="Sun J."/>
            <person name="Woodcroft B.J."/>
            <person name="Lee J.H."/>
            <person name="Minh B.Q."/>
            <person name="Rinke C."/>
            <person name="Spang A."/>
        </authorList>
    </citation>
    <scope>NUCLEOTIDE SEQUENCE [LARGE SCALE GENOMIC DNA]</scope>
    <source>
        <strain evidence="2">MAG_bin1129</strain>
    </source>
</reference>
<keyword evidence="1" id="KW-1133">Transmembrane helix</keyword>
<dbReference type="EMBL" id="DVAB01000035">
    <property type="protein sequence ID" value="HIK00719.1"/>
    <property type="molecule type" value="Genomic_DNA"/>
</dbReference>
<dbReference type="Proteomes" id="UP000646946">
    <property type="component" value="Unassembled WGS sequence"/>
</dbReference>
<proteinExistence type="predicted"/>
<gene>
    <name evidence="2" type="ORF">H1016_04215</name>
</gene>
<evidence type="ECO:0000256" key="1">
    <source>
        <dbReference type="SAM" id="Phobius"/>
    </source>
</evidence>
<keyword evidence="1" id="KW-0812">Transmembrane</keyword>
<organism evidence="2 3">
    <name type="scientific">Candidatus Naiadarchaeum limnaeum</name>
    <dbReference type="NCBI Taxonomy" id="2756139"/>
    <lineage>
        <taxon>Archaea</taxon>
        <taxon>Candidatus Undinarchaeota</taxon>
        <taxon>Candidatus Undinarchaeia</taxon>
        <taxon>Candidatus Naiadarchaeales</taxon>
        <taxon>Candidatus Naiadarchaeaceae</taxon>
        <taxon>Candidatus Naiadarchaeum</taxon>
    </lineage>
</organism>
<protein>
    <submittedName>
        <fullName evidence="2">Uncharacterized protein</fullName>
    </submittedName>
</protein>
<comment type="caution">
    <text evidence="2">The sequence shown here is derived from an EMBL/GenBank/DDBJ whole genome shotgun (WGS) entry which is preliminary data.</text>
</comment>